<dbReference type="InterPro" id="IPR058532">
    <property type="entry name" value="YjbR/MT2646/Rv2570-like"/>
</dbReference>
<sequence length="116" mass="12943">MISAARFRELALSFEGTTEVPHMDRAAFRTQRRIFATLPTDGATANLQLERDLQEALCEAKPEAFAPVPGGWGRMGYTTVNLRVVSEKDLLPVLTEAHARASEPKKKPPAKRARRR</sequence>
<dbReference type="Pfam" id="PF04237">
    <property type="entry name" value="YjbR"/>
    <property type="match status" value="1"/>
</dbReference>
<dbReference type="SUPFAM" id="SSF142906">
    <property type="entry name" value="YjbR-like"/>
    <property type="match status" value="1"/>
</dbReference>
<dbReference type="OrthoDB" id="954305at2"/>
<reference evidence="3" key="1">
    <citation type="submission" date="2016-10" db="EMBL/GenBank/DDBJ databases">
        <authorList>
            <person name="Varghese N."/>
            <person name="Submissions S."/>
        </authorList>
    </citation>
    <scope>NUCLEOTIDE SEQUENCE [LARGE SCALE GENOMIC DNA]</scope>
    <source>
        <strain evidence="3">ATCC 25963</strain>
    </source>
</reference>
<protein>
    <submittedName>
        <fullName evidence="2">YjbR protein</fullName>
    </submittedName>
</protein>
<feature type="region of interest" description="Disordered" evidence="1">
    <location>
        <begin position="96"/>
        <end position="116"/>
    </location>
</feature>
<dbReference type="Proteomes" id="UP000199400">
    <property type="component" value="Unassembled WGS sequence"/>
</dbReference>
<accession>A0A1I2GR08</accession>
<feature type="compositionally biased region" description="Basic residues" evidence="1">
    <location>
        <begin position="107"/>
        <end position="116"/>
    </location>
</feature>
<organism evidence="2 3">
    <name type="scientific">Nannocystis exedens</name>
    <dbReference type="NCBI Taxonomy" id="54"/>
    <lineage>
        <taxon>Bacteria</taxon>
        <taxon>Pseudomonadati</taxon>
        <taxon>Myxococcota</taxon>
        <taxon>Polyangia</taxon>
        <taxon>Nannocystales</taxon>
        <taxon>Nannocystaceae</taxon>
        <taxon>Nannocystis</taxon>
    </lineage>
</organism>
<name>A0A1I2GR08_9BACT</name>
<dbReference type="STRING" id="54.SAMN02745121_07435"/>
<dbReference type="Gene3D" id="3.90.1150.30">
    <property type="match status" value="1"/>
</dbReference>
<dbReference type="AlphaFoldDB" id="A0A1I2GR08"/>
<dbReference type="EMBL" id="FOMX01000034">
    <property type="protein sequence ID" value="SFF19480.1"/>
    <property type="molecule type" value="Genomic_DNA"/>
</dbReference>
<proteinExistence type="predicted"/>
<gene>
    <name evidence="2" type="ORF">SAMN02745121_07435</name>
</gene>
<evidence type="ECO:0000313" key="3">
    <source>
        <dbReference type="Proteomes" id="UP000199400"/>
    </source>
</evidence>
<evidence type="ECO:0000256" key="1">
    <source>
        <dbReference type="SAM" id="MobiDB-lite"/>
    </source>
</evidence>
<keyword evidence="3" id="KW-1185">Reference proteome</keyword>
<dbReference type="RefSeq" id="WP_096327040.1">
    <property type="nucleotide sequence ID" value="NZ_FOMX01000034.1"/>
</dbReference>
<dbReference type="InterPro" id="IPR038056">
    <property type="entry name" value="YjbR-like_sf"/>
</dbReference>
<evidence type="ECO:0000313" key="2">
    <source>
        <dbReference type="EMBL" id="SFF19480.1"/>
    </source>
</evidence>
<feature type="compositionally biased region" description="Basic and acidic residues" evidence="1">
    <location>
        <begin position="97"/>
        <end position="106"/>
    </location>
</feature>